<accession>A0ACB7THK0</accession>
<evidence type="ECO:0000313" key="1">
    <source>
        <dbReference type="EMBL" id="KAH6946290.1"/>
    </source>
</evidence>
<dbReference type="EMBL" id="CM023481">
    <property type="protein sequence ID" value="KAH6946290.1"/>
    <property type="molecule type" value="Genomic_DNA"/>
</dbReference>
<reference evidence="1" key="1">
    <citation type="submission" date="2020-05" db="EMBL/GenBank/DDBJ databases">
        <title>Large-scale comparative analyses of tick genomes elucidate their genetic diversity and vector capacities.</title>
        <authorList>
            <person name="Jia N."/>
            <person name="Wang J."/>
            <person name="Shi W."/>
            <person name="Du L."/>
            <person name="Sun Y."/>
            <person name="Zhan W."/>
            <person name="Jiang J."/>
            <person name="Wang Q."/>
            <person name="Zhang B."/>
            <person name="Ji P."/>
            <person name="Sakyi L.B."/>
            <person name="Cui X."/>
            <person name="Yuan T."/>
            <person name="Jiang B."/>
            <person name="Yang W."/>
            <person name="Lam T.T.-Y."/>
            <person name="Chang Q."/>
            <person name="Ding S."/>
            <person name="Wang X."/>
            <person name="Zhu J."/>
            <person name="Ruan X."/>
            <person name="Zhao L."/>
            <person name="Wei J."/>
            <person name="Que T."/>
            <person name="Du C."/>
            <person name="Cheng J."/>
            <person name="Dai P."/>
            <person name="Han X."/>
            <person name="Huang E."/>
            <person name="Gao Y."/>
            <person name="Liu J."/>
            <person name="Shao H."/>
            <person name="Ye R."/>
            <person name="Li L."/>
            <person name="Wei W."/>
            <person name="Wang X."/>
            <person name="Wang C."/>
            <person name="Yang T."/>
            <person name="Huo Q."/>
            <person name="Li W."/>
            <person name="Guo W."/>
            <person name="Chen H."/>
            <person name="Zhou L."/>
            <person name="Ni X."/>
            <person name="Tian J."/>
            <person name="Zhou Y."/>
            <person name="Sheng Y."/>
            <person name="Liu T."/>
            <person name="Pan Y."/>
            <person name="Xia L."/>
            <person name="Li J."/>
            <person name="Zhao F."/>
            <person name="Cao W."/>
        </authorList>
    </citation>
    <scope>NUCLEOTIDE SEQUENCE</scope>
    <source>
        <strain evidence="1">Hyas-2018</strain>
    </source>
</reference>
<protein>
    <submittedName>
        <fullName evidence="1">Uncharacterized protein</fullName>
    </submittedName>
</protein>
<dbReference type="Proteomes" id="UP000821845">
    <property type="component" value="Chromosome 1"/>
</dbReference>
<keyword evidence="2" id="KW-1185">Reference proteome</keyword>
<gene>
    <name evidence="1" type="ORF">HPB50_012686</name>
</gene>
<organism evidence="1 2">
    <name type="scientific">Hyalomma asiaticum</name>
    <name type="common">Tick</name>
    <dbReference type="NCBI Taxonomy" id="266040"/>
    <lineage>
        <taxon>Eukaryota</taxon>
        <taxon>Metazoa</taxon>
        <taxon>Ecdysozoa</taxon>
        <taxon>Arthropoda</taxon>
        <taxon>Chelicerata</taxon>
        <taxon>Arachnida</taxon>
        <taxon>Acari</taxon>
        <taxon>Parasitiformes</taxon>
        <taxon>Ixodida</taxon>
        <taxon>Ixodoidea</taxon>
        <taxon>Ixodidae</taxon>
        <taxon>Hyalomminae</taxon>
        <taxon>Hyalomma</taxon>
    </lineage>
</organism>
<comment type="caution">
    <text evidence="1">The sequence shown here is derived from an EMBL/GenBank/DDBJ whole genome shotgun (WGS) entry which is preliminary data.</text>
</comment>
<evidence type="ECO:0000313" key="2">
    <source>
        <dbReference type="Proteomes" id="UP000821845"/>
    </source>
</evidence>
<sequence length="104" mass="11740">MEAFDNVKHGSILANLSPTDCGVRTYAYVRDRQAHRIEDEKFCRYTMGTRDIALRERLQCASNKSELLHARGNPKDKTAIGAFVSAGLLGEVEELRILGLFLYH</sequence>
<proteinExistence type="predicted"/>
<name>A0ACB7THK0_HYAAI</name>